<name>A0AAP6WMK9_CLOPF</name>
<protein>
    <submittedName>
        <fullName evidence="1">Uncharacterized protein</fullName>
    </submittedName>
</protein>
<gene>
    <name evidence="1" type="ORF">G6Z34_10440</name>
</gene>
<dbReference type="EMBL" id="JAALLZ010000003">
    <property type="protein sequence ID" value="NGU30528.1"/>
    <property type="molecule type" value="Genomic_DNA"/>
</dbReference>
<comment type="caution">
    <text evidence="1">The sequence shown here is derived from an EMBL/GenBank/DDBJ whole genome shotgun (WGS) entry which is preliminary data.</text>
</comment>
<proteinExistence type="predicted"/>
<sequence length="303" mass="35814">MNDIESKIYEDMSNEILTYLSKNNIYYDLKKEQKEVGSLFDSSNNHVKACEKFSERMIALCNFMEKIVSIKPRKVYFSRYLIKKIDEDLNKDIIEKIELFKKKFENGEDINSNLSKGIFNSNSWDYILNIWNIRHLHLSESVELNRSEMSNNRSDYLLFFVLNEENVYFIDVRKHPRGAGFTSFQFLEILDESKWLNLIGFEEHKDINVKPVIEKDEDIYELTKRGLNISAYKINGKYYMKNIGITSKGGKINHTFILMDIKRKISDLLEQNQVEYIGFELLLNKCLGVIKYKIDSKEKQLIV</sequence>
<dbReference type="Proteomes" id="UP000481454">
    <property type="component" value="Unassembled WGS sequence"/>
</dbReference>
<evidence type="ECO:0000313" key="2">
    <source>
        <dbReference type="Proteomes" id="UP000481454"/>
    </source>
</evidence>
<evidence type="ECO:0000313" key="1">
    <source>
        <dbReference type="EMBL" id="NGU30528.1"/>
    </source>
</evidence>
<dbReference type="AlphaFoldDB" id="A0AAP6WMK9"/>
<organism evidence="1 2">
    <name type="scientific">Clostridium perfringens</name>
    <dbReference type="NCBI Taxonomy" id="1502"/>
    <lineage>
        <taxon>Bacteria</taxon>
        <taxon>Bacillati</taxon>
        <taxon>Bacillota</taxon>
        <taxon>Clostridia</taxon>
        <taxon>Eubacteriales</taxon>
        <taxon>Clostridiaceae</taxon>
        <taxon>Clostridium</taxon>
    </lineage>
</organism>
<dbReference type="RefSeq" id="WP_003455599.1">
    <property type="nucleotide sequence ID" value="NZ_CATNWT010000001.1"/>
</dbReference>
<accession>A0AAP6WMK9</accession>
<reference evidence="1 2" key="1">
    <citation type="submission" date="2020-02" db="EMBL/GenBank/DDBJ databases">
        <title>Genomic Insights into the Phylogeny and Genetic Plasticity of the Human and Animal Enteric Pathogen Clostridium perfringens.</title>
        <authorList>
            <person name="Feng Y."/>
            <person name="Hu Y."/>
        </authorList>
    </citation>
    <scope>NUCLEOTIDE SEQUENCE [LARGE SCALE GENOMIC DNA]</scope>
    <source>
        <strain evidence="1 2">CP-40</strain>
    </source>
</reference>